<name>A0A420ZC20_UNCK3</name>
<keyword evidence="1" id="KW-0472">Membrane</keyword>
<dbReference type="EMBL" id="QMNG01000035">
    <property type="protein sequence ID" value="RLC36705.1"/>
    <property type="molecule type" value="Genomic_DNA"/>
</dbReference>
<dbReference type="Proteomes" id="UP000281261">
    <property type="component" value="Unassembled WGS sequence"/>
</dbReference>
<keyword evidence="1" id="KW-1133">Transmembrane helix</keyword>
<dbReference type="AlphaFoldDB" id="A0A420ZC20"/>
<gene>
    <name evidence="2" type="ORF">DRH29_04010</name>
</gene>
<feature type="transmembrane region" description="Helical" evidence="1">
    <location>
        <begin position="38"/>
        <end position="59"/>
    </location>
</feature>
<evidence type="ECO:0000256" key="1">
    <source>
        <dbReference type="SAM" id="Phobius"/>
    </source>
</evidence>
<protein>
    <submittedName>
        <fullName evidence="2">Uncharacterized protein</fullName>
    </submittedName>
</protein>
<feature type="transmembrane region" description="Helical" evidence="1">
    <location>
        <begin position="12"/>
        <end position="32"/>
    </location>
</feature>
<evidence type="ECO:0000313" key="2">
    <source>
        <dbReference type="EMBL" id="RLC36705.1"/>
    </source>
</evidence>
<accession>A0A420ZC20</accession>
<organism evidence="2 3">
    <name type="scientific">candidate division Kazan bacterium</name>
    <dbReference type="NCBI Taxonomy" id="2202143"/>
    <lineage>
        <taxon>Bacteria</taxon>
        <taxon>Bacteria division Kazan-3B-28</taxon>
    </lineage>
</organism>
<keyword evidence="1" id="KW-0812">Transmembrane</keyword>
<comment type="caution">
    <text evidence="2">The sequence shown here is derived from an EMBL/GenBank/DDBJ whole genome shotgun (WGS) entry which is preliminary data.</text>
</comment>
<reference evidence="2 3" key="1">
    <citation type="submission" date="2018-06" db="EMBL/GenBank/DDBJ databases">
        <title>Extensive metabolic versatility and redundancy in microbially diverse, dynamic hydrothermal sediments.</title>
        <authorList>
            <person name="Dombrowski N."/>
            <person name="Teske A."/>
            <person name="Baker B.J."/>
        </authorList>
    </citation>
    <scope>NUCLEOTIDE SEQUENCE [LARGE SCALE GENOMIC DNA]</scope>
    <source>
        <strain evidence="2">B79_G16</strain>
    </source>
</reference>
<sequence length="64" mass="7441">MLVKMTEVKEIISALVWFLIFFVILPVLIIYYSQDCKTAIAIAYFGILLVLLNVSWDIYKAVRK</sequence>
<proteinExistence type="predicted"/>
<evidence type="ECO:0000313" key="3">
    <source>
        <dbReference type="Proteomes" id="UP000281261"/>
    </source>
</evidence>